<evidence type="ECO:0000313" key="4">
    <source>
        <dbReference type="Proteomes" id="UP000824281"/>
    </source>
</evidence>
<dbReference type="SUPFAM" id="SSF50494">
    <property type="entry name" value="Trypsin-like serine proteases"/>
    <property type="match status" value="1"/>
</dbReference>
<feature type="transmembrane region" description="Helical" evidence="2">
    <location>
        <begin position="325"/>
        <end position="345"/>
    </location>
</feature>
<dbReference type="PANTHER" id="PTHR43019:SF23">
    <property type="entry name" value="PROTEASE DO-LIKE 5, CHLOROPLASTIC"/>
    <property type="match status" value="1"/>
</dbReference>
<evidence type="ECO:0000256" key="2">
    <source>
        <dbReference type="SAM" id="Phobius"/>
    </source>
</evidence>
<evidence type="ECO:0000256" key="1">
    <source>
        <dbReference type="SAM" id="Coils"/>
    </source>
</evidence>
<keyword evidence="4" id="KW-1185">Reference proteome</keyword>
<keyword evidence="1" id="KW-0175">Coiled coil</keyword>
<feature type="transmembrane region" description="Helical" evidence="2">
    <location>
        <begin position="287"/>
        <end position="305"/>
    </location>
</feature>
<keyword evidence="3" id="KW-0378">Hydrolase</keyword>
<protein>
    <submittedName>
        <fullName evidence="3">Serine protease</fullName>
    </submittedName>
</protein>
<name>A0ABX8ZQ52_9SPHN</name>
<proteinExistence type="predicted"/>
<keyword evidence="2" id="KW-0472">Membrane</keyword>
<feature type="coiled-coil region" evidence="1">
    <location>
        <begin position="243"/>
        <end position="274"/>
    </location>
</feature>
<gene>
    <name evidence="3" type="ORF">K3148_01020</name>
</gene>
<keyword evidence="2" id="KW-0812">Transmembrane</keyword>
<dbReference type="InterPro" id="IPR009003">
    <property type="entry name" value="Peptidase_S1_PA"/>
</dbReference>
<organism evidence="3 4">
    <name type="scientific">Qipengyuania aurantiaca</name>
    <dbReference type="NCBI Taxonomy" id="2867233"/>
    <lineage>
        <taxon>Bacteria</taxon>
        <taxon>Pseudomonadati</taxon>
        <taxon>Pseudomonadota</taxon>
        <taxon>Alphaproteobacteria</taxon>
        <taxon>Sphingomonadales</taxon>
        <taxon>Erythrobacteraceae</taxon>
        <taxon>Qipengyuania</taxon>
    </lineage>
</organism>
<dbReference type="Pfam" id="PF13365">
    <property type="entry name" value="Trypsin_2"/>
    <property type="match status" value="1"/>
</dbReference>
<dbReference type="PRINTS" id="PR00834">
    <property type="entry name" value="PROTEASES2C"/>
</dbReference>
<sequence length="511" mass="55244">MALVAPGIALADPADIDAAARGVVRVVIIGADDDEIYPVSHGTGFAVAPDLIVTNAHVVRDAMSDEDLRIGIVPSGGGNAVYGRLVSVNARTDLALVRVTGSLRLPALALAGLPVESAAQVISVGYPMNVDRAQGLDLADIFQSMSPVKSLGYVSGERPSRQFDTILHTAPIARGNSGGPLLDPCGRVVGVNSFGADNEGGDAEFFFAVSNRELVPFLRSNDVQPNINDTACRSLQDLDDAEKERLEREQMEALQALAQRAEETREKRERALLKAQLSVAQDREDRMALAFVLLLAAFGIALWAWSRHERFDPDAEDAELKRRKINIAFGIAGFFVVVALIAFLTRPGLDEIDRRVAAEMQDAVPGTSGGGEVSGGSGDVALICRLDPDRSRITSAEAPDIEFDWTAEGCVNERTQYGYASGDWSRVFVPNQEDAVSVNSYDPDRRIFRSERYLLSRSAMNDAREARGKYSAPKCGEDGAATRLGDLQGEVLSQLPGRPNERLVYRCEARD</sequence>
<dbReference type="InterPro" id="IPR043504">
    <property type="entry name" value="Peptidase_S1_PA_chymotrypsin"/>
</dbReference>
<evidence type="ECO:0000313" key="3">
    <source>
        <dbReference type="EMBL" id="QZD91115.1"/>
    </source>
</evidence>
<keyword evidence="3" id="KW-0645">Protease</keyword>
<accession>A0ABX8ZQ52</accession>
<dbReference type="Gene3D" id="2.40.10.10">
    <property type="entry name" value="Trypsin-like serine proteases"/>
    <property type="match status" value="2"/>
</dbReference>
<dbReference type="GO" id="GO:0008233">
    <property type="term" value="F:peptidase activity"/>
    <property type="evidence" value="ECO:0007669"/>
    <property type="project" value="UniProtKB-KW"/>
</dbReference>
<dbReference type="GO" id="GO:0006508">
    <property type="term" value="P:proteolysis"/>
    <property type="evidence" value="ECO:0007669"/>
    <property type="project" value="UniProtKB-KW"/>
</dbReference>
<reference evidence="3 4" key="1">
    <citation type="submission" date="2021-08" db="EMBL/GenBank/DDBJ databases">
        <title>Comparative Genomics Analysis of the Genus Qipengyuania Reveals Extensive Genetic Diversity and Metabolic Versatility, Including the Description of Fifteen Novel Species.</title>
        <authorList>
            <person name="Liu Y."/>
        </authorList>
    </citation>
    <scope>NUCLEOTIDE SEQUENCE [LARGE SCALE GENOMIC DNA]</scope>
    <source>
        <strain evidence="3 4">1NDH13</strain>
    </source>
</reference>
<dbReference type="Proteomes" id="UP000824281">
    <property type="component" value="Chromosome"/>
</dbReference>
<keyword evidence="2" id="KW-1133">Transmembrane helix</keyword>
<dbReference type="EMBL" id="CP081295">
    <property type="protein sequence ID" value="QZD91115.1"/>
    <property type="molecule type" value="Genomic_DNA"/>
</dbReference>
<dbReference type="InterPro" id="IPR001940">
    <property type="entry name" value="Peptidase_S1C"/>
</dbReference>
<dbReference type="PANTHER" id="PTHR43019">
    <property type="entry name" value="SERINE ENDOPROTEASE DEGS"/>
    <property type="match status" value="1"/>
</dbReference>